<geneLocation type="plasmid" evidence="1">
    <name>1</name>
</geneLocation>
<dbReference type="EMBL" id="LR743510">
    <property type="protein sequence ID" value="CAA2137029.1"/>
    <property type="molecule type" value="Genomic_DNA"/>
</dbReference>
<keyword evidence="1" id="KW-0614">Plasmid</keyword>
<reference evidence="1" key="1">
    <citation type="submission" date="2019-12" db="EMBL/GenBank/DDBJ databases">
        <authorList>
            <person name="Cremers G."/>
        </authorList>
    </citation>
    <scope>NUCLEOTIDE SEQUENCE</scope>
    <source>
        <strain evidence="1">Mbul2</strain>
        <plasmid evidence="1">1</plasmid>
    </source>
</reference>
<dbReference type="RefSeq" id="WP_339159059.1">
    <property type="nucleotide sequence ID" value="NZ_LR743510.1"/>
</dbReference>
<gene>
    <name evidence="1" type="ORF">MBLL_00457</name>
</gene>
<evidence type="ECO:0008006" key="2">
    <source>
        <dbReference type="Google" id="ProtNLM"/>
    </source>
</evidence>
<accession>A0A679JYF1</accession>
<organism evidence="1">
    <name type="scientific">Methylobacterium bullatum</name>
    <dbReference type="NCBI Taxonomy" id="570505"/>
    <lineage>
        <taxon>Bacteria</taxon>
        <taxon>Pseudomonadati</taxon>
        <taxon>Pseudomonadota</taxon>
        <taxon>Alphaproteobacteria</taxon>
        <taxon>Hyphomicrobiales</taxon>
        <taxon>Methylobacteriaceae</taxon>
        <taxon>Methylobacterium</taxon>
    </lineage>
</organism>
<dbReference type="AlphaFoldDB" id="A0A679JYF1"/>
<name>A0A679JYF1_9HYPH</name>
<evidence type="ECO:0000313" key="1">
    <source>
        <dbReference type="EMBL" id="CAA2137029.1"/>
    </source>
</evidence>
<sequence>MHELEFRRSLKERLSARSIDSYVAYCRRVESKLAVDLDDCDLGPDGIRDLIERLGSAGVGRKMAGNFVSALRAYAALAGARPRGGEQVTEHSLTECLLAPGDGSEGPLYAEADEGSADGPMAHATVKELLTTYATVMAELRRRGVVRTGNSPVGDYAEILFSKAFVWTLEGNSAAGYDAVDANGLRYQIKGRQLSVSNASRQLSAIRKIDDCAFDYLAAVLFDPDFRVRRAAIVPNVLVRARARRSDHTNSWIFYLDERVWAEEGVRDVTNELAIAASRL</sequence>
<protein>
    <recommendedName>
        <fullName evidence="2">Core-binding (CB) domain-containing protein</fullName>
    </recommendedName>
</protein>
<proteinExistence type="predicted"/>